<dbReference type="AlphaFoldDB" id="A0A401Q5Y5"/>
<evidence type="ECO:0000313" key="2">
    <source>
        <dbReference type="Proteomes" id="UP000288216"/>
    </source>
</evidence>
<protein>
    <submittedName>
        <fullName evidence="1">Uncharacterized protein</fullName>
    </submittedName>
</protein>
<dbReference type="OrthoDB" id="6287771at2759"/>
<gene>
    <name evidence="1" type="ORF">scyTo_0023241</name>
</gene>
<feature type="non-terminal residue" evidence="1">
    <location>
        <position position="42"/>
    </location>
</feature>
<evidence type="ECO:0000313" key="1">
    <source>
        <dbReference type="EMBL" id="GCB80786.1"/>
    </source>
</evidence>
<dbReference type="Proteomes" id="UP000288216">
    <property type="component" value="Unassembled WGS sequence"/>
</dbReference>
<organism evidence="1 2">
    <name type="scientific">Scyliorhinus torazame</name>
    <name type="common">Cloudy catshark</name>
    <name type="synonym">Catulus torazame</name>
    <dbReference type="NCBI Taxonomy" id="75743"/>
    <lineage>
        <taxon>Eukaryota</taxon>
        <taxon>Metazoa</taxon>
        <taxon>Chordata</taxon>
        <taxon>Craniata</taxon>
        <taxon>Vertebrata</taxon>
        <taxon>Chondrichthyes</taxon>
        <taxon>Elasmobranchii</taxon>
        <taxon>Galeomorphii</taxon>
        <taxon>Galeoidea</taxon>
        <taxon>Carcharhiniformes</taxon>
        <taxon>Scyliorhinidae</taxon>
        <taxon>Scyliorhinus</taxon>
    </lineage>
</organism>
<sequence>LEASAARNRLDAVLQCLVEKSDIERDQAEEESVKPVLSDLQS</sequence>
<reference evidence="1 2" key="1">
    <citation type="journal article" date="2018" name="Nat. Ecol. Evol.">
        <title>Shark genomes provide insights into elasmobranch evolution and the origin of vertebrates.</title>
        <authorList>
            <person name="Hara Y"/>
            <person name="Yamaguchi K"/>
            <person name="Onimaru K"/>
            <person name="Kadota M"/>
            <person name="Koyanagi M"/>
            <person name="Keeley SD"/>
            <person name="Tatsumi K"/>
            <person name="Tanaka K"/>
            <person name="Motone F"/>
            <person name="Kageyama Y"/>
            <person name="Nozu R"/>
            <person name="Adachi N"/>
            <person name="Nishimura O"/>
            <person name="Nakagawa R"/>
            <person name="Tanegashima C"/>
            <person name="Kiyatake I"/>
            <person name="Matsumoto R"/>
            <person name="Murakumo K"/>
            <person name="Nishida K"/>
            <person name="Terakita A"/>
            <person name="Kuratani S"/>
            <person name="Sato K"/>
            <person name="Hyodo S Kuraku.S."/>
        </authorList>
    </citation>
    <scope>NUCLEOTIDE SEQUENCE [LARGE SCALE GENOMIC DNA]</scope>
</reference>
<name>A0A401Q5Y5_SCYTO</name>
<keyword evidence="2" id="KW-1185">Reference proteome</keyword>
<comment type="caution">
    <text evidence="1">The sequence shown here is derived from an EMBL/GenBank/DDBJ whole genome shotgun (WGS) entry which is preliminary data.</text>
</comment>
<feature type="non-terminal residue" evidence="1">
    <location>
        <position position="1"/>
    </location>
</feature>
<accession>A0A401Q5Y5</accession>
<proteinExistence type="predicted"/>
<dbReference type="EMBL" id="BFAA01027532">
    <property type="protein sequence ID" value="GCB80786.1"/>
    <property type="molecule type" value="Genomic_DNA"/>
</dbReference>